<dbReference type="Proteomes" id="UP000176504">
    <property type="component" value="Unassembled WGS sequence"/>
</dbReference>
<proteinExistence type="predicted"/>
<comment type="caution">
    <text evidence="2">The sequence shown here is derived from an EMBL/GenBank/DDBJ whole genome shotgun (WGS) entry which is preliminary data.</text>
</comment>
<evidence type="ECO:0000313" key="3">
    <source>
        <dbReference type="Proteomes" id="UP000176504"/>
    </source>
</evidence>
<accession>A0A1F4VCU9</accession>
<protein>
    <recommendedName>
        <fullName evidence="4">Potassium channel domain-containing protein</fullName>
    </recommendedName>
</protein>
<feature type="transmembrane region" description="Helical" evidence="1">
    <location>
        <begin position="29"/>
        <end position="45"/>
    </location>
</feature>
<dbReference type="EMBL" id="MEVI01000003">
    <property type="protein sequence ID" value="OGC55025.1"/>
    <property type="molecule type" value="Genomic_DNA"/>
</dbReference>
<evidence type="ECO:0008006" key="4">
    <source>
        <dbReference type="Google" id="ProtNLM"/>
    </source>
</evidence>
<organism evidence="2 3">
    <name type="scientific">candidate division WWE3 bacterium RIFCSPLOWO2_01_FULL_41_18</name>
    <dbReference type="NCBI Taxonomy" id="1802625"/>
    <lineage>
        <taxon>Bacteria</taxon>
        <taxon>Katanobacteria</taxon>
    </lineage>
</organism>
<keyword evidence="1" id="KW-0472">Membrane</keyword>
<feature type="transmembrane region" description="Helical" evidence="1">
    <location>
        <begin position="51"/>
        <end position="70"/>
    </location>
</feature>
<keyword evidence="1" id="KW-0812">Transmembrane</keyword>
<keyword evidence="1" id="KW-1133">Transmembrane helix</keyword>
<evidence type="ECO:0000313" key="2">
    <source>
        <dbReference type="EMBL" id="OGC55025.1"/>
    </source>
</evidence>
<dbReference type="AlphaFoldDB" id="A0A1F4VCU9"/>
<feature type="transmembrane region" description="Helical" evidence="1">
    <location>
        <begin position="186"/>
        <end position="206"/>
    </location>
</feature>
<evidence type="ECO:0000256" key="1">
    <source>
        <dbReference type="SAM" id="Phobius"/>
    </source>
</evidence>
<feature type="transmembrane region" description="Helical" evidence="1">
    <location>
        <begin position="226"/>
        <end position="246"/>
    </location>
</feature>
<sequence>MFWKSKNWLLTFSIVDNLIEGLTHFKRKFILVTLLIMSTVVIFNFESAVLLYATSLFLLIYLLITYFIAFTKPFKKSILFESFSNLSIKLTKSSFTKRLIEINEELRGKELNTFNQTQEILYANNLQLAVIAHRGMYFIANKLSMYKKSRIYLYHISINIIFLFLFSAFIFSLINFALYKISSSNFAYSGTFGWFDFLYYSSFAMFSGGSENLSPVSILSKVIKMIMLVSAGIIILTIILNVSFLVKGEKYKEDIDELAETLKKNSEYFQNFISEEYNLSIFQAIEILHKLKSGFITLIFMLSQDIPGIENLRSEDESKKDNNK</sequence>
<reference evidence="2 3" key="1">
    <citation type="journal article" date="2016" name="Nat. Commun.">
        <title>Thousands of microbial genomes shed light on interconnected biogeochemical processes in an aquifer system.</title>
        <authorList>
            <person name="Anantharaman K."/>
            <person name="Brown C.T."/>
            <person name="Hug L.A."/>
            <person name="Sharon I."/>
            <person name="Castelle C.J."/>
            <person name="Probst A.J."/>
            <person name="Thomas B.C."/>
            <person name="Singh A."/>
            <person name="Wilkins M.J."/>
            <person name="Karaoz U."/>
            <person name="Brodie E.L."/>
            <person name="Williams K.H."/>
            <person name="Hubbard S.S."/>
            <person name="Banfield J.F."/>
        </authorList>
    </citation>
    <scope>NUCLEOTIDE SEQUENCE [LARGE SCALE GENOMIC DNA]</scope>
</reference>
<gene>
    <name evidence="2" type="ORF">A3A78_03520</name>
</gene>
<name>A0A1F4VCU9_UNCKA</name>
<feature type="transmembrane region" description="Helical" evidence="1">
    <location>
        <begin position="151"/>
        <end position="174"/>
    </location>
</feature>